<reference evidence="1" key="1">
    <citation type="submission" date="2021-06" db="EMBL/GenBank/DDBJ databases">
        <authorList>
            <person name="Kallberg Y."/>
            <person name="Tangrot J."/>
            <person name="Rosling A."/>
        </authorList>
    </citation>
    <scope>NUCLEOTIDE SEQUENCE</scope>
    <source>
        <strain evidence="1">IN212</strain>
    </source>
</reference>
<dbReference type="AlphaFoldDB" id="A0A9N9F8N3"/>
<organism evidence="1 2">
    <name type="scientific">Racocetra fulgida</name>
    <dbReference type="NCBI Taxonomy" id="60492"/>
    <lineage>
        <taxon>Eukaryota</taxon>
        <taxon>Fungi</taxon>
        <taxon>Fungi incertae sedis</taxon>
        <taxon>Mucoromycota</taxon>
        <taxon>Glomeromycotina</taxon>
        <taxon>Glomeromycetes</taxon>
        <taxon>Diversisporales</taxon>
        <taxon>Gigasporaceae</taxon>
        <taxon>Racocetra</taxon>
    </lineage>
</organism>
<dbReference type="Proteomes" id="UP000789396">
    <property type="component" value="Unassembled WGS sequence"/>
</dbReference>
<accession>A0A9N9F8N3</accession>
<dbReference type="EMBL" id="CAJVPZ010002652">
    <property type="protein sequence ID" value="CAG8517111.1"/>
    <property type="molecule type" value="Genomic_DNA"/>
</dbReference>
<comment type="caution">
    <text evidence="1">The sequence shown here is derived from an EMBL/GenBank/DDBJ whole genome shotgun (WGS) entry which is preliminary data.</text>
</comment>
<keyword evidence="2" id="KW-1185">Reference proteome</keyword>
<dbReference type="OrthoDB" id="2443549at2759"/>
<evidence type="ECO:0000313" key="2">
    <source>
        <dbReference type="Proteomes" id="UP000789396"/>
    </source>
</evidence>
<evidence type="ECO:0000313" key="1">
    <source>
        <dbReference type="EMBL" id="CAG8517111.1"/>
    </source>
</evidence>
<sequence length="73" mass="8503">ESEEADVDYISDTENLDDLLQYNDRDLEIEKMFNFNTFLEEKTNETTNSNVELGEDELDYDIDEIINASTSKV</sequence>
<name>A0A9N9F8N3_9GLOM</name>
<proteinExistence type="predicted"/>
<protein>
    <submittedName>
        <fullName evidence="1">5643_t:CDS:1</fullName>
    </submittedName>
</protein>
<gene>
    <name evidence="1" type="ORF">RFULGI_LOCUS3175</name>
</gene>
<feature type="non-terminal residue" evidence="1">
    <location>
        <position position="1"/>
    </location>
</feature>